<evidence type="ECO:0000259" key="5">
    <source>
        <dbReference type="Pfam" id="PF05726"/>
    </source>
</evidence>
<feature type="binding site" evidence="2">
    <location>
        <position position="58"/>
    </location>
    <ligand>
        <name>Fe cation</name>
        <dbReference type="ChEBI" id="CHEBI:24875"/>
    </ligand>
</feature>
<dbReference type="CDD" id="cd02909">
    <property type="entry name" value="cupin_pirin_N"/>
    <property type="match status" value="1"/>
</dbReference>
<dbReference type="Gene3D" id="2.60.120.10">
    <property type="entry name" value="Jelly Rolls"/>
    <property type="match status" value="2"/>
</dbReference>
<evidence type="ECO:0000256" key="2">
    <source>
        <dbReference type="PIRSR" id="PIRSR006232-1"/>
    </source>
</evidence>
<dbReference type="PANTHER" id="PTHR13903:SF8">
    <property type="entry name" value="PIRIN"/>
    <property type="match status" value="1"/>
</dbReference>
<comment type="cofactor">
    <cofactor evidence="2">
        <name>Fe cation</name>
        <dbReference type="ChEBI" id="CHEBI:24875"/>
    </cofactor>
    <text evidence="2">Binds 1 Fe cation per subunit.</text>
</comment>
<feature type="binding site" evidence="2">
    <location>
        <position position="102"/>
    </location>
    <ligand>
        <name>Fe cation</name>
        <dbReference type="ChEBI" id="CHEBI:24875"/>
    </ligand>
</feature>
<protein>
    <submittedName>
        <fullName evidence="6">Pirin-related protein</fullName>
    </submittedName>
</protein>
<dbReference type="Proteomes" id="UP000004263">
    <property type="component" value="Unassembled WGS sequence"/>
</dbReference>
<dbReference type="STRING" id="207949.RED65_10609"/>
<dbReference type="AlphaFoldDB" id="Q1N5V4"/>
<organism evidence="6 7">
    <name type="scientific">Bermanella marisrubri</name>
    <dbReference type="NCBI Taxonomy" id="207949"/>
    <lineage>
        <taxon>Bacteria</taxon>
        <taxon>Pseudomonadati</taxon>
        <taxon>Pseudomonadota</taxon>
        <taxon>Gammaproteobacteria</taxon>
        <taxon>Oceanospirillales</taxon>
        <taxon>Oceanospirillaceae</taxon>
        <taxon>Bermanella</taxon>
    </lineage>
</organism>
<dbReference type="Pfam" id="PF02678">
    <property type="entry name" value="Pirin"/>
    <property type="match status" value="1"/>
</dbReference>
<evidence type="ECO:0000259" key="4">
    <source>
        <dbReference type="Pfam" id="PF02678"/>
    </source>
</evidence>
<gene>
    <name evidence="6" type="ORF">RED65_10609</name>
</gene>
<evidence type="ECO:0000256" key="3">
    <source>
        <dbReference type="RuleBase" id="RU003457"/>
    </source>
</evidence>
<evidence type="ECO:0000313" key="7">
    <source>
        <dbReference type="Proteomes" id="UP000004263"/>
    </source>
</evidence>
<keyword evidence="7" id="KW-1185">Reference proteome</keyword>
<accession>Q1N5V4</accession>
<dbReference type="InterPro" id="IPR008778">
    <property type="entry name" value="Pirin_C_dom"/>
</dbReference>
<sequence>MRTVQTILSAMDAMDGAGVKIKRHSPIHHGLADPFIMLDEIRSDDKDDFIAGFPPHPHRGIETLTYMRVGGIRHEDNMGNVGEVLGGGVQWMRAGKGVIHGEMPLKEHDQMHGFQLWINLNSRNKMQPAEYRDVPKNEIKHVEIRRGMVHVIAGEWQLQGQTINGPLDRLEGNSHIIDIELEAGAEFQHEIEKGHHLVVAVYDGELMADKPIKTHQMALFNDDGRLELTTDSGAKALILHGVPNKEPIANYGPFVMNTPEEIEQAIQDYQSGTLTL</sequence>
<dbReference type="CDD" id="cd02247">
    <property type="entry name" value="cupin_pirin_C"/>
    <property type="match status" value="1"/>
</dbReference>
<dbReference type="InterPro" id="IPR011051">
    <property type="entry name" value="RmlC_Cupin_sf"/>
</dbReference>
<dbReference type="InterPro" id="IPR003829">
    <property type="entry name" value="Pirin_N_dom"/>
</dbReference>
<keyword evidence="2" id="KW-0479">Metal-binding</keyword>
<dbReference type="SUPFAM" id="SSF51182">
    <property type="entry name" value="RmlC-like cupins"/>
    <property type="match status" value="1"/>
</dbReference>
<evidence type="ECO:0000313" key="6">
    <source>
        <dbReference type="EMBL" id="EAT13838.1"/>
    </source>
</evidence>
<evidence type="ECO:0000256" key="1">
    <source>
        <dbReference type="ARBA" id="ARBA00008416"/>
    </source>
</evidence>
<keyword evidence="2" id="KW-0408">Iron</keyword>
<dbReference type="OrthoDB" id="9780903at2"/>
<dbReference type="RefSeq" id="WP_007017259.1">
    <property type="nucleotide sequence ID" value="NZ_CH724113.1"/>
</dbReference>
<dbReference type="InterPro" id="IPR012093">
    <property type="entry name" value="Pirin"/>
</dbReference>
<dbReference type="PIRSF" id="PIRSF006232">
    <property type="entry name" value="Pirin"/>
    <property type="match status" value="1"/>
</dbReference>
<feature type="binding site" evidence="2">
    <location>
        <position position="56"/>
    </location>
    <ligand>
        <name>Fe cation</name>
        <dbReference type="ChEBI" id="CHEBI:24875"/>
    </ligand>
</feature>
<dbReference type="EMBL" id="AAQH01000001">
    <property type="protein sequence ID" value="EAT13838.1"/>
    <property type="molecule type" value="Genomic_DNA"/>
</dbReference>
<dbReference type="InterPro" id="IPR014710">
    <property type="entry name" value="RmlC-like_jellyroll"/>
</dbReference>
<comment type="caution">
    <text evidence="6">The sequence shown here is derived from an EMBL/GenBank/DDBJ whole genome shotgun (WGS) entry which is preliminary data.</text>
</comment>
<feature type="domain" description="Pirin N-terminal" evidence="4">
    <location>
        <begin position="30"/>
        <end position="118"/>
    </location>
</feature>
<dbReference type="GO" id="GO:0046872">
    <property type="term" value="F:metal ion binding"/>
    <property type="evidence" value="ECO:0007669"/>
    <property type="project" value="UniProtKB-KW"/>
</dbReference>
<proteinExistence type="inferred from homology"/>
<name>Q1N5V4_9GAMM</name>
<reference evidence="6 7" key="1">
    <citation type="submission" date="2006-03" db="EMBL/GenBank/DDBJ databases">
        <authorList>
            <person name="Pinhassi J."/>
            <person name="Pedros-Alio C."/>
            <person name="Ferriera S."/>
            <person name="Johnson J."/>
            <person name="Kravitz S."/>
            <person name="Halpern A."/>
            <person name="Remington K."/>
            <person name="Beeson K."/>
            <person name="Tran B."/>
            <person name="Rogers Y.-H."/>
            <person name="Friedman R."/>
            <person name="Venter J.C."/>
        </authorList>
    </citation>
    <scope>NUCLEOTIDE SEQUENCE [LARGE SCALE GENOMIC DNA]</scope>
    <source>
        <strain evidence="6 7">RED65</strain>
    </source>
</reference>
<dbReference type="Pfam" id="PF05726">
    <property type="entry name" value="Pirin_C"/>
    <property type="match status" value="1"/>
</dbReference>
<feature type="domain" description="Pirin C-terminal" evidence="5">
    <location>
        <begin position="177"/>
        <end position="274"/>
    </location>
</feature>
<comment type="similarity">
    <text evidence="1 3">Belongs to the pirin family.</text>
</comment>
<feature type="binding site" evidence="2">
    <location>
        <position position="100"/>
    </location>
    <ligand>
        <name>Fe cation</name>
        <dbReference type="ChEBI" id="CHEBI:24875"/>
    </ligand>
</feature>
<dbReference type="HOGENOM" id="CLU_045717_5_0_6"/>
<dbReference type="PANTHER" id="PTHR13903">
    <property type="entry name" value="PIRIN-RELATED"/>
    <property type="match status" value="1"/>
</dbReference>